<gene>
    <name evidence="7" type="ORF">L2A60_18330</name>
</gene>
<feature type="transmembrane region" description="Helical" evidence="6">
    <location>
        <begin position="114"/>
        <end position="133"/>
    </location>
</feature>
<dbReference type="Proteomes" id="UP001521209">
    <property type="component" value="Unassembled WGS sequence"/>
</dbReference>
<evidence type="ECO:0000313" key="8">
    <source>
        <dbReference type="Proteomes" id="UP001521209"/>
    </source>
</evidence>
<feature type="transmembrane region" description="Helical" evidence="6">
    <location>
        <begin position="7"/>
        <end position="29"/>
    </location>
</feature>
<feature type="transmembrane region" description="Helical" evidence="6">
    <location>
        <begin position="41"/>
        <end position="62"/>
    </location>
</feature>
<keyword evidence="5 6" id="KW-0472">Membrane</keyword>
<keyword evidence="3 6" id="KW-0812">Transmembrane</keyword>
<evidence type="ECO:0000256" key="2">
    <source>
        <dbReference type="ARBA" id="ARBA00022475"/>
    </source>
</evidence>
<feature type="transmembrane region" description="Helical" evidence="6">
    <location>
        <begin position="273"/>
        <end position="295"/>
    </location>
</feature>
<feature type="transmembrane region" description="Helical" evidence="6">
    <location>
        <begin position="221"/>
        <end position="242"/>
    </location>
</feature>
<feature type="transmembrane region" description="Helical" evidence="6">
    <location>
        <begin position="189"/>
        <end position="209"/>
    </location>
</feature>
<evidence type="ECO:0000256" key="5">
    <source>
        <dbReference type="ARBA" id="ARBA00023136"/>
    </source>
</evidence>
<feature type="transmembrane region" description="Helical" evidence="6">
    <location>
        <begin position="154"/>
        <end position="177"/>
    </location>
</feature>
<feature type="transmembrane region" description="Helical" evidence="6">
    <location>
        <begin position="74"/>
        <end position="94"/>
    </location>
</feature>
<organism evidence="7 8">
    <name type="scientific">Acidiphilium iwatense</name>
    <dbReference type="NCBI Taxonomy" id="768198"/>
    <lineage>
        <taxon>Bacteria</taxon>
        <taxon>Pseudomonadati</taxon>
        <taxon>Pseudomonadota</taxon>
        <taxon>Alphaproteobacteria</taxon>
        <taxon>Acetobacterales</taxon>
        <taxon>Acidocellaceae</taxon>
        <taxon>Acidiphilium</taxon>
    </lineage>
</organism>
<evidence type="ECO:0000256" key="1">
    <source>
        <dbReference type="ARBA" id="ARBA00004651"/>
    </source>
</evidence>
<comment type="caution">
    <text evidence="7">The sequence shown here is derived from an EMBL/GenBank/DDBJ whole genome shotgun (WGS) entry which is preliminary data.</text>
</comment>
<protein>
    <submittedName>
        <fullName evidence="7">Cytochrome c oxidase assembly protein</fullName>
    </submittedName>
</protein>
<dbReference type="InterPro" id="IPR019108">
    <property type="entry name" value="Caa3_assmbl_CtaG-rel"/>
</dbReference>
<dbReference type="Pfam" id="PF09678">
    <property type="entry name" value="Caa3_CtaG"/>
    <property type="match status" value="1"/>
</dbReference>
<keyword evidence="2" id="KW-1003">Cell membrane</keyword>
<feature type="transmembrane region" description="Helical" evidence="6">
    <location>
        <begin position="330"/>
        <end position="352"/>
    </location>
</feature>
<accession>A0ABS9E2J1</accession>
<evidence type="ECO:0000256" key="3">
    <source>
        <dbReference type="ARBA" id="ARBA00022692"/>
    </source>
</evidence>
<comment type="subcellular location">
    <subcellularLocation>
        <location evidence="1">Cell membrane</location>
        <topology evidence="1">Multi-pass membrane protein</topology>
    </subcellularLocation>
</comment>
<reference evidence="7 8" key="1">
    <citation type="submission" date="2022-01" db="EMBL/GenBank/DDBJ databases">
        <authorList>
            <person name="Won M."/>
            <person name="Kim S.-J."/>
            <person name="Kwon S.-W."/>
        </authorList>
    </citation>
    <scope>NUCLEOTIDE SEQUENCE [LARGE SCALE GENOMIC DNA]</scope>
    <source>
        <strain evidence="7 8">KCTC 23505</strain>
    </source>
</reference>
<proteinExistence type="predicted"/>
<dbReference type="EMBL" id="JAKGBZ010000064">
    <property type="protein sequence ID" value="MCF3948620.1"/>
    <property type="molecule type" value="Genomic_DNA"/>
</dbReference>
<sequence>MTRNRPVIFIWLAVTLLGWVTLEVIDSYLPDGAAALAATPWLVWQFTPIIIIPMVCVVVWYVRGRRRGGRVIDPRDAFFAAALLLLFLVLQSPIEGFSDQFLTVHQVEHMTLDMIAPMLLMLAAPQAALLRGMPGGLRHKLVPSIMGNRGFHRTFATISQPIPASLVFVGTSGFWMIPRIHDASLRVPLIHDLWHVTLFASGLIFFFRLLDPRSVPLGAPLLARILMCFVAEMNFILFGFYLSAKSVVLYDAYGRMAPFWHISALGDERFGGLTMWIDGSTMIALGALIALYRIASHEDRTAGRRIALVGAKPVRGSEFHVGKRRNNRNLAFGLVGFVGFMLIGTMIAAVVYDHMTNHQADAAAFSQMRARTLNGPSAHEVRLTSKSPQSDKP</sequence>
<keyword evidence="8" id="KW-1185">Reference proteome</keyword>
<evidence type="ECO:0000313" key="7">
    <source>
        <dbReference type="EMBL" id="MCF3948620.1"/>
    </source>
</evidence>
<evidence type="ECO:0000256" key="6">
    <source>
        <dbReference type="SAM" id="Phobius"/>
    </source>
</evidence>
<evidence type="ECO:0000256" key="4">
    <source>
        <dbReference type="ARBA" id="ARBA00022989"/>
    </source>
</evidence>
<keyword evidence="4 6" id="KW-1133">Transmembrane helix</keyword>
<name>A0ABS9E2J1_9PROT</name>